<dbReference type="AlphaFoldDB" id="A0A6A9UTZ0"/>
<dbReference type="GO" id="GO:0016020">
    <property type="term" value="C:membrane"/>
    <property type="evidence" value="ECO:0007669"/>
    <property type="project" value="InterPro"/>
</dbReference>
<dbReference type="Proteomes" id="UP000435304">
    <property type="component" value="Unassembled WGS sequence"/>
</dbReference>
<evidence type="ECO:0000259" key="10">
    <source>
        <dbReference type="Pfam" id="PF07730"/>
    </source>
</evidence>
<evidence type="ECO:0000313" key="11">
    <source>
        <dbReference type="EMBL" id="MVA76141.1"/>
    </source>
</evidence>
<evidence type="ECO:0000256" key="3">
    <source>
        <dbReference type="ARBA" id="ARBA00022553"/>
    </source>
</evidence>
<dbReference type="InterPro" id="IPR036890">
    <property type="entry name" value="HATPase_C_sf"/>
</dbReference>
<evidence type="ECO:0000256" key="7">
    <source>
        <dbReference type="ARBA" id="ARBA00022840"/>
    </source>
</evidence>
<evidence type="ECO:0000256" key="2">
    <source>
        <dbReference type="ARBA" id="ARBA00012438"/>
    </source>
</evidence>
<keyword evidence="9" id="KW-1133">Transmembrane helix</keyword>
<feature type="transmembrane region" description="Helical" evidence="9">
    <location>
        <begin position="80"/>
        <end position="101"/>
    </location>
</feature>
<dbReference type="InterPro" id="IPR011712">
    <property type="entry name" value="Sig_transdc_His_kin_sub3_dim/P"/>
</dbReference>
<dbReference type="GO" id="GO:0005524">
    <property type="term" value="F:ATP binding"/>
    <property type="evidence" value="ECO:0007669"/>
    <property type="project" value="UniProtKB-KW"/>
</dbReference>
<reference evidence="11 12" key="1">
    <citation type="submission" date="2019-12" db="EMBL/GenBank/DDBJ databases">
        <title>Auraticoccus cholistani sp. nov., an actinomycete isolated from soil of Cholistan desert.</title>
        <authorList>
            <person name="Cheema M.T."/>
        </authorList>
    </citation>
    <scope>NUCLEOTIDE SEQUENCE [LARGE SCALE GENOMIC DNA]</scope>
    <source>
        <strain evidence="11 12">F435</strain>
    </source>
</reference>
<keyword evidence="7" id="KW-0067">ATP-binding</keyword>
<evidence type="ECO:0000256" key="4">
    <source>
        <dbReference type="ARBA" id="ARBA00022679"/>
    </source>
</evidence>
<dbReference type="PANTHER" id="PTHR24421">
    <property type="entry name" value="NITRATE/NITRITE SENSOR PROTEIN NARX-RELATED"/>
    <property type="match status" value="1"/>
</dbReference>
<dbReference type="InterPro" id="IPR050482">
    <property type="entry name" value="Sensor_HK_TwoCompSys"/>
</dbReference>
<feature type="transmembrane region" description="Helical" evidence="9">
    <location>
        <begin position="54"/>
        <end position="74"/>
    </location>
</feature>
<sequence>MRHGIDSWDQLAWAAGLAAATAAAPLVLLGLPAAVLVPGAVVLGWSAGRHLRSLGVAVSVLTGTALVTVLVPLVRDPRSLGSAGITTLLLQLLVAVLPWWLGRSRRLRLEQAARERALVEQQARAGERSRIARDMHDSLGHDLALIALQAGAWELTAGTPEQRAAAAAVRSAAVAATDRLHLVIGLLVGPDSPTGASTAQEEEPGAAGGTDVTALVERARRRGMAVELSWSRAEVAGAAAPWSAETARAAARVVQEGLTNAAKHAPGSQVVVRVEDADPVRVEVVSTGGSTPTASSGGGRGLIGLDERLRVLRGRLEAGRGDAGFHLVATMTRQARAAGPVDGDPAARQLVDLRRQGRRGRLRAALLPVSLALALATTLATAHAVTVAQTALAPADYERLRLGQPRVEVAALLPPRSQAQPPPLLVVPPAPAGASCSYYQARSSVLDLSSDMFRLCFGQLPGTADEPVLIAKDHLVAAVGGR</sequence>
<evidence type="ECO:0000256" key="5">
    <source>
        <dbReference type="ARBA" id="ARBA00022741"/>
    </source>
</evidence>
<dbReference type="GO" id="GO:0000155">
    <property type="term" value="F:phosphorelay sensor kinase activity"/>
    <property type="evidence" value="ECO:0007669"/>
    <property type="project" value="InterPro"/>
</dbReference>
<dbReference type="EMBL" id="WPCU01000005">
    <property type="protein sequence ID" value="MVA76141.1"/>
    <property type="molecule type" value="Genomic_DNA"/>
</dbReference>
<keyword evidence="12" id="KW-1185">Reference proteome</keyword>
<evidence type="ECO:0000313" key="12">
    <source>
        <dbReference type="Proteomes" id="UP000435304"/>
    </source>
</evidence>
<gene>
    <name evidence="11" type="ORF">GC722_08910</name>
</gene>
<dbReference type="EC" id="2.7.13.3" evidence="2"/>
<evidence type="ECO:0000256" key="8">
    <source>
        <dbReference type="ARBA" id="ARBA00023012"/>
    </source>
</evidence>
<organism evidence="11 12">
    <name type="scientific">Auraticoccus cholistanensis</name>
    <dbReference type="NCBI Taxonomy" id="2656650"/>
    <lineage>
        <taxon>Bacteria</taxon>
        <taxon>Bacillati</taxon>
        <taxon>Actinomycetota</taxon>
        <taxon>Actinomycetes</taxon>
        <taxon>Propionibacteriales</taxon>
        <taxon>Propionibacteriaceae</taxon>
        <taxon>Auraticoccus</taxon>
    </lineage>
</organism>
<keyword evidence="3" id="KW-0597">Phosphoprotein</keyword>
<evidence type="ECO:0000256" key="9">
    <source>
        <dbReference type="SAM" id="Phobius"/>
    </source>
</evidence>
<keyword evidence="6" id="KW-0418">Kinase</keyword>
<dbReference type="Gene3D" id="3.30.565.10">
    <property type="entry name" value="Histidine kinase-like ATPase, C-terminal domain"/>
    <property type="match status" value="1"/>
</dbReference>
<name>A0A6A9UTZ0_9ACTN</name>
<comment type="catalytic activity">
    <reaction evidence="1">
        <text>ATP + protein L-histidine = ADP + protein N-phospho-L-histidine.</text>
        <dbReference type="EC" id="2.7.13.3"/>
    </reaction>
</comment>
<protein>
    <recommendedName>
        <fullName evidence="2">histidine kinase</fullName>
        <ecNumber evidence="2">2.7.13.3</ecNumber>
    </recommendedName>
</protein>
<dbReference type="GO" id="GO:0046983">
    <property type="term" value="F:protein dimerization activity"/>
    <property type="evidence" value="ECO:0007669"/>
    <property type="project" value="InterPro"/>
</dbReference>
<dbReference type="PANTHER" id="PTHR24421:SF10">
    <property type="entry name" value="NITRATE_NITRITE SENSOR PROTEIN NARQ"/>
    <property type="match status" value="1"/>
</dbReference>
<keyword evidence="8" id="KW-0902">Two-component regulatory system</keyword>
<keyword evidence="9" id="KW-0812">Transmembrane</keyword>
<evidence type="ECO:0000256" key="1">
    <source>
        <dbReference type="ARBA" id="ARBA00000085"/>
    </source>
</evidence>
<feature type="transmembrane region" description="Helical" evidence="9">
    <location>
        <begin position="12"/>
        <end position="42"/>
    </location>
</feature>
<comment type="caution">
    <text evidence="11">The sequence shown here is derived from an EMBL/GenBank/DDBJ whole genome shotgun (WGS) entry which is preliminary data.</text>
</comment>
<feature type="domain" description="Signal transduction histidine kinase subgroup 3 dimerisation and phosphoacceptor" evidence="10">
    <location>
        <begin position="127"/>
        <end position="187"/>
    </location>
</feature>
<keyword evidence="9" id="KW-0472">Membrane</keyword>
<proteinExistence type="predicted"/>
<keyword evidence="4" id="KW-0808">Transferase</keyword>
<dbReference type="RefSeq" id="WP_156609568.1">
    <property type="nucleotide sequence ID" value="NZ_WPCU01000005.1"/>
</dbReference>
<dbReference type="Gene3D" id="1.20.5.1930">
    <property type="match status" value="1"/>
</dbReference>
<dbReference type="Pfam" id="PF07730">
    <property type="entry name" value="HisKA_3"/>
    <property type="match status" value="1"/>
</dbReference>
<dbReference type="CDD" id="cd16917">
    <property type="entry name" value="HATPase_UhpB-NarQ-NarX-like"/>
    <property type="match status" value="1"/>
</dbReference>
<dbReference type="SUPFAM" id="SSF55874">
    <property type="entry name" value="ATPase domain of HSP90 chaperone/DNA topoisomerase II/histidine kinase"/>
    <property type="match status" value="1"/>
</dbReference>
<evidence type="ECO:0000256" key="6">
    <source>
        <dbReference type="ARBA" id="ARBA00022777"/>
    </source>
</evidence>
<keyword evidence="5" id="KW-0547">Nucleotide-binding</keyword>
<accession>A0A6A9UTZ0</accession>